<dbReference type="PANTHER" id="PTHR33570:SF9">
    <property type="entry name" value="BLL4600 PROTEIN"/>
    <property type="match status" value="1"/>
</dbReference>
<keyword evidence="4" id="KW-1185">Reference proteome</keyword>
<dbReference type="InterPro" id="IPR029032">
    <property type="entry name" value="AhpD-like"/>
</dbReference>
<evidence type="ECO:0000259" key="2">
    <source>
        <dbReference type="Pfam" id="PF02627"/>
    </source>
</evidence>
<feature type="chain" id="PRO_5015759008" evidence="1">
    <location>
        <begin position="21"/>
        <end position="258"/>
    </location>
</feature>
<sequence length="258" mass="27508">MKKTTAAALALTLGSGGAIADAGSQRGPLSESDMQAVSPALERYADNRLVSKLWKGTDLSPRDRSLITVAAVIARNQTILLPEQFELALDNGVTPAELSETITHLAFYAGWGNAVAATAVAKEVFAARGVRADQLPGAKEPLLPLDEKAEAARAARVDKSIGTAAPGLVRDTTDVLFRDLWLRPGLTPRDRSLITVSALIANGQDQQIPPHLNRAMDNGLTQEQASGALSHLAYYAGWPNAFSAAPVFKKVFEQRETK</sequence>
<proteinExistence type="predicted"/>
<dbReference type="EMBL" id="PDET01000017">
    <property type="protein sequence ID" value="PRD13606.1"/>
    <property type="molecule type" value="Genomic_DNA"/>
</dbReference>
<dbReference type="SUPFAM" id="SSF69118">
    <property type="entry name" value="AhpD-like"/>
    <property type="match status" value="1"/>
</dbReference>
<evidence type="ECO:0000313" key="3">
    <source>
        <dbReference type="EMBL" id="PRD13606.1"/>
    </source>
</evidence>
<comment type="caution">
    <text evidence="3">The sequence shown here is derived from an EMBL/GenBank/DDBJ whole genome shotgun (WGS) entry which is preliminary data.</text>
</comment>
<dbReference type="Pfam" id="PF02627">
    <property type="entry name" value="CMD"/>
    <property type="match status" value="2"/>
</dbReference>
<dbReference type="Proteomes" id="UP000239181">
    <property type="component" value="Unassembled WGS sequence"/>
</dbReference>
<dbReference type="InterPro" id="IPR003779">
    <property type="entry name" value="CMD-like"/>
</dbReference>
<dbReference type="AlphaFoldDB" id="A0A2S9I761"/>
<dbReference type="InterPro" id="IPR052512">
    <property type="entry name" value="4CMD/NDH-1_regulator"/>
</dbReference>
<keyword evidence="1" id="KW-0732">Signal</keyword>
<organism evidence="3 4">
    <name type="scientific">Pantoea coffeiphila</name>
    <dbReference type="NCBI Taxonomy" id="1465635"/>
    <lineage>
        <taxon>Bacteria</taxon>
        <taxon>Pseudomonadati</taxon>
        <taxon>Pseudomonadota</taxon>
        <taxon>Gammaproteobacteria</taxon>
        <taxon>Enterobacterales</taxon>
        <taxon>Erwiniaceae</taxon>
        <taxon>Pantoea</taxon>
    </lineage>
</organism>
<gene>
    <name evidence="3" type="ORF">CQW29_20365</name>
</gene>
<feature type="domain" description="Carboxymuconolactone decarboxylase-like" evidence="2">
    <location>
        <begin position="53"/>
        <end position="123"/>
    </location>
</feature>
<name>A0A2S9I761_9GAMM</name>
<dbReference type="Gene3D" id="1.20.1290.10">
    <property type="entry name" value="AhpD-like"/>
    <property type="match status" value="1"/>
</dbReference>
<protein>
    <submittedName>
        <fullName evidence="3">4-carboxymuconolactone decarboxylase</fullName>
    </submittedName>
</protein>
<dbReference type="PANTHER" id="PTHR33570">
    <property type="entry name" value="4-CARBOXYMUCONOLACTONE DECARBOXYLASE FAMILY PROTEIN"/>
    <property type="match status" value="1"/>
</dbReference>
<dbReference type="OrthoDB" id="9801400at2"/>
<dbReference type="GO" id="GO:0051920">
    <property type="term" value="F:peroxiredoxin activity"/>
    <property type="evidence" value="ECO:0007669"/>
    <property type="project" value="InterPro"/>
</dbReference>
<feature type="signal peptide" evidence="1">
    <location>
        <begin position="1"/>
        <end position="20"/>
    </location>
</feature>
<reference evidence="3 4" key="1">
    <citation type="submission" date="2017-10" db="EMBL/GenBank/DDBJ databases">
        <title>Draft genome of two endophytic bacteria isolated from 'guarana' Paullinia cupana (Mart.) Ducke.</title>
        <authorList>
            <person name="Siqueira K.A."/>
            <person name="Liotti R.G."/>
            <person name="Mendes T.A."/>
            <person name="Soares M.A."/>
        </authorList>
    </citation>
    <scope>NUCLEOTIDE SEQUENCE [LARGE SCALE GENOMIC DNA]</scope>
    <source>
        <strain evidence="3 4">342</strain>
    </source>
</reference>
<evidence type="ECO:0000313" key="4">
    <source>
        <dbReference type="Proteomes" id="UP000239181"/>
    </source>
</evidence>
<accession>A0A2S9I761</accession>
<feature type="domain" description="Carboxymuconolactone decarboxylase-like" evidence="2">
    <location>
        <begin position="166"/>
        <end position="249"/>
    </location>
</feature>
<evidence type="ECO:0000256" key="1">
    <source>
        <dbReference type="SAM" id="SignalP"/>
    </source>
</evidence>